<evidence type="ECO:0000256" key="1">
    <source>
        <dbReference type="SAM" id="MobiDB-lite"/>
    </source>
</evidence>
<accession>A0A2I0AXJ3</accession>
<feature type="region of interest" description="Disordered" evidence="1">
    <location>
        <begin position="32"/>
        <end position="78"/>
    </location>
</feature>
<dbReference type="InterPro" id="IPR044171">
    <property type="entry name" value="LAX2-like"/>
</dbReference>
<feature type="compositionally biased region" description="Basic and acidic residues" evidence="1">
    <location>
        <begin position="49"/>
        <end position="60"/>
    </location>
</feature>
<dbReference type="STRING" id="1088818.A0A2I0AXJ3"/>
<reference evidence="2 3" key="1">
    <citation type="journal article" date="2017" name="Nature">
        <title>The Apostasia genome and the evolution of orchids.</title>
        <authorList>
            <person name="Zhang G.Q."/>
            <person name="Liu K.W."/>
            <person name="Li Z."/>
            <person name="Lohaus R."/>
            <person name="Hsiao Y.Y."/>
            <person name="Niu S.C."/>
            <person name="Wang J.Y."/>
            <person name="Lin Y.C."/>
            <person name="Xu Q."/>
            <person name="Chen L.J."/>
            <person name="Yoshida K."/>
            <person name="Fujiwara S."/>
            <person name="Wang Z.W."/>
            <person name="Zhang Y.Q."/>
            <person name="Mitsuda N."/>
            <person name="Wang M."/>
            <person name="Liu G.H."/>
            <person name="Pecoraro L."/>
            <person name="Huang H.X."/>
            <person name="Xiao X.J."/>
            <person name="Lin M."/>
            <person name="Wu X.Y."/>
            <person name="Wu W.L."/>
            <person name="Chen Y.Y."/>
            <person name="Chang S.B."/>
            <person name="Sakamoto S."/>
            <person name="Ohme-Takagi M."/>
            <person name="Yagi M."/>
            <person name="Zeng S.J."/>
            <person name="Shen C.Y."/>
            <person name="Yeh C.M."/>
            <person name="Luo Y.B."/>
            <person name="Tsai W.C."/>
            <person name="Van de Peer Y."/>
            <person name="Liu Z.J."/>
        </authorList>
    </citation>
    <scope>NUCLEOTIDE SEQUENCE [LARGE SCALE GENOMIC DNA]</scope>
    <source>
        <strain evidence="3">cv. Shenzhen</strain>
        <tissue evidence="2">Stem</tissue>
    </source>
</reference>
<feature type="region of interest" description="Disordered" evidence="1">
    <location>
        <begin position="91"/>
        <end position="119"/>
    </location>
</feature>
<dbReference type="Proteomes" id="UP000236161">
    <property type="component" value="Unassembled WGS sequence"/>
</dbReference>
<dbReference type="PANTHER" id="PTHR47290">
    <property type="entry name" value="RING FINGER PROTEIN"/>
    <property type="match status" value="1"/>
</dbReference>
<feature type="compositionally biased region" description="Low complexity" evidence="1">
    <location>
        <begin position="102"/>
        <end position="111"/>
    </location>
</feature>
<name>A0A2I0AXJ3_9ASPA</name>
<keyword evidence="3" id="KW-1185">Reference proteome</keyword>
<dbReference type="EMBL" id="KZ451939">
    <property type="protein sequence ID" value="PKA60254.1"/>
    <property type="molecule type" value="Genomic_DNA"/>
</dbReference>
<gene>
    <name evidence="2" type="primary">DRIP2</name>
    <name evidence="2" type="ORF">AXF42_Ash008313</name>
</gene>
<protein>
    <submittedName>
        <fullName evidence="2">E3 ubiquitin protein ligase DRIP2</fullName>
    </submittedName>
</protein>
<dbReference type="Gene3D" id="3.10.20.90">
    <property type="entry name" value="Phosphatidylinositol 3-kinase Catalytic Subunit, Chain A, domain 1"/>
    <property type="match status" value="1"/>
</dbReference>
<dbReference type="OrthoDB" id="1932457at2759"/>
<evidence type="ECO:0000313" key="2">
    <source>
        <dbReference type="EMBL" id="PKA60254.1"/>
    </source>
</evidence>
<evidence type="ECO:0000313" key="3">
    <source>
        <dbReference type="Proteomes" id="UP000236161"/>
    </source>
</evidence>
<sequence>MAPASKLQLYRHCNSYGGCFADSRFVSHHQKSTLIPPLMADEPPSSSKEGGRREQEREAQEKEEEEEEPAGQGWLQLGIGGTAPVFSPELRLFPERPPHFPSAPATASAAPPGAPGDFRVVIPPPRRPTGIWISLRASENQVKEPFLPQLPKSYLRIKEGRMTIRLLMRYLVNKLGLQDESEVEIICRGQQLHPFSTLQDARDHLWGTSDAPAPAPGSPTADHVMTLYYRRRA</sequence>
<organism evidence="2 3">
    <name type="scientific">Apostasia shenzhenica</name>
    <dbReference type="NCBI Taxonomy" id="1088818"/>
    <lineage>
        <taxon>Eukaryota</taxon>
        <taxon>Viridiplantae</taxon>
        <taxon>Streptophyta</taxon>
        <taxon>Embryophyta</taxon>
        <taxon>Tracheophyta</taxon>
        <taxon>Spermatophyta</taxon>
        <taxon>Magnoliopsida</taxon>
        <taxon>Liliopsida</taxon>
        <taxon>Asparagales</taxon>
        <taxon>Orchidaceae</taxon>
        <taxon>Apostasioideae</taxon>
        <taxon>Apostasia</taxon>
    </lineage>
</organism>
<dbReference type="AlphaFoldDB" id="A0A2I0AXJ3"/>
<proteinExistence type="predicted"/>
<dbReference type="PANTHER" id="PTHR47290:SF4">
    <property type="entry name" value="RING FINGER PROTEIN"/>
    <property type="match status" value="1"/>
</dbReference>